<organism evidence="2 3">
    <name type="scientific">Brachionus plicatilis</name>
    <name type="common">Marine rotifer</name>
    <name type="synonym">Brachionus muelleri</name>
    <dbReference type="NCBI Taxonomy" id="10195"/>
    <lineage>
        <taxon>Eukaryota</taxon>
        <taxon>Metazoa</taxon>
        <taxon>Spiralia</taxon>
        <taxon>Gnathifera</taxon>
        <taxon>Rotifera</taxon>
        <taxon>Eurotatoria</taxon>
        <taxon>Monogononta</taxon>
        <taxon>Pseudotrocha</taxon>
        <taxon>Ploima</taxon>
        <taxon>Brachionidae</taxon>
        <taxon>Brachionus</taxon>
    </lineage>
</organism>
<accession>A0A3M7PAU1</accession>
<keyword evidence="1" id="KW-1133">Transmembrane helix</keyword>
<proteinExistence type="predicted"/>
<dbReference type="EMBL" id="REGN01012330">
    <property type="protein sequence ID" value="RMZ95837.1"/>
    <property type="molecule type" value="Genomic_DNA"/>
</dbReference>
<dbReference type="Proteomes" id="UP000276133">
    <property type="component" value="Unassembled WGS sequence"/>
</dbReference>
<keyword evidence="3" id="KW-1185">Reference proteome</keyword>
<evidence type="ECO:0000313" key="2">
    <source>
        <dbReference type="EMBL" id="RMZ95837.1"/>
    </source>
</evidence>
<name>A0A3M7PAU1_BRAPC</name>
<sequence>NLSGPDTASLFSLFKAKINSFWQMGLLKSCEGLFSLVYFNFIKTFLHNLYLKAKFVAPLNEIPAQIFSFPSYFELKITVFKYEKKPKKF</sequence>
<gene>
    <name evidence="2" type="ORF">BpHYR1_001666</name>
</gene>
<keyword evidence="1" id="KW-0812">Transmembrane</keyword>
<reference evidence="2 3" key="1">
    <citation type="journal article" date="2018" name="Sci. Rep.">
        <title>Genomic signatures of local adaptation to the degree of environmental predictability in rotifers.</title>
        <authorList>
            <person name="Franch-Gras L."/>
            <person name="Hahn C."/>
            <person name="Garcia-Roger E.M."/>
            <person name="Carmona M.J."/>
            <person name="Serra M."/>
            <person name="Gomez A."/>
        </authorList>
    </citation>
    <scope>NUCLEOTIDE SEQUENCE [LARGE SCALE GENOMIC DNA]</scope>
    <source>
        <strain evidence="2">HYR1</strain>
    </source>
</reference>
<feature type="non-terminal residue" evidence="2">
    <location>
        <position position="1"/>
    </location>
</feature>
<dbReference type="AlphaFoldDB" id="A0A3M7PAU1"/>
<evidence type="ECO:0000256" key="1">
    <source>
        <dbReference type="SAM" id="Phobius"/>
    </source>
</evidence>
<protein>
    <submittedName>
        <fullName evidence="2">Uncharacterized protein</fullName>
    </submittedName>
</protein>
<evidence type="ECO:0000313" key="3">
    <source>
        <dbReference type="Proteomes" id="UP000276133"/>
    </source>
</evidence>
<keyword evidence="1" id="KW-0472">Membrane</keyword>
<comment type="caution">
    <text evidence="2">The sequence shown here is derived from an EMBL/GenBank/DDBJ whole genome shotgun (WGS) entry which is preliminary data.</text>
</comment>
<feature type="transmembrane region" description="Helical" evidence="1">
    <location>
        <begin position="20"/>
        <end position="42"/>
    </location>
</feature>